<evidence type="ECO:0000313" key="1">
    <source>
        <dbReference type="EMBL" id="KAF5814698.1"/>
    </source>
</evidence>
<dbReference type="InterPro" id="IPR012340">
    <property type="entry name" value="NA-bd_OB-fold"/>
</dbReference>
<sequence>MHRILPRLQDHFKLNECLLITRPSLAPNNSTYNYTKNNQKLTFSFFTQIQKSQDWNGPKYNFSFVNFKDVVQNRLEVNTTVDFIRYVEVCFSLEDTTKKDGTKGKRLNVKLKDLENQQIIGTLWDEFAIRMHAYFNAENREKYVVMVVHFGVVNLYKGKCGLSTSFDISRIFIDTDIDEITTFTQRMNFMNNSDLLPTVYLGNISEPKKVMLVGTVIAICSDKIWYYNACNHCKSGVEETFVTAVKEDGSVDVEHKTAFICSNKDCQVGLFMSRAELSQAKLGLGSIINRAGLARLVFETELKI</sequence>
<gene>
    <name evidence="1" type="ORF">HanXRQr2_Chr03g0114061</name>
</gene>
<dbReference type="EMBL" id="MNCJ02000318">
    <property type="protein sequence ID" value="KAF5814698.1"/>
    <property type="molecule type" value="Genomic_DNA"/>
</dbReference>
<reference evidence="1" key="1">
    <citation type="journal article" date="2017" name="Nature">
        <title>The sunflower genome provides insights into oil metabolism, flowering and Asterid evolution.</title>
        <authorList>
            <person name="Badouin H."/>
            <person name="Gouzy J."/>
            <person name="Grassa C.J."/>
            <person name="Murat F."/>
            <person name="Staton S.E."/>
            <person name="Cottret L."/>
            <person name="Lelandais-Briere C."/>
            <person name="Owens G.L."/>
            <person name="Carrere S."/>
            <person name="Mayjonade B."/>
            <person name="Legrand L."/>
            <person name="Gill N."/>
            <person name="Kane N.C."/>
            <person name="Bowers J.E."/>
            <person name="Hubner S."/>
            <person name="Bellec A."/>
            <person name="Berard A."/>
            <person name="Berges H."/>
            <person name="Blanchet N."/>
            <person name="Boniface M.C."/>
            <person name="Brunel D."/>
            <person name="Catrice O."/>
            <person name="Chaidir N."/>
            <person name="Claudel C."/>
            <person name="Donnadieu C."/>
            <person name="Faraut T."/>
            <person name="Fievet G."/>
            <person name="Helmstetter N."/>
            <person name="King M."/>
            <person name="Knapp S.J."/>
            <person name="Lai Z."/>
            <person name="Le Paslier M.C."/>
            <person name="Lippi Y."/>
            <person name="Lorenzon L."/>
            <person name="Mandel J.R."/>
            <person name="Marage G."/>
            <person name="Marchand G."/>
            <person name="Marquand E."/>
            <person name="Bret-Mestries E."/>
            <person name="Morien E."/>
            <person name="Nambeesan S."/>
            <person name="Nguyen T."/>
            <person name="Pegot-Espagnet P."/>
            <person name="Pouilly N."/>
            <person name="Raftis F."/>
            <person name="Sallet E."/>
            <person name="Schiex T."/>
            <person name="Thomas J."/>
            <person name="Vandecasteele C."/>
            <person name="Vares D."/>
            <person name="Vear F."/>
            <person name="Vautrin S."/>
            <person name="Crespi M."/>
            <person name="Mangin B."/>
            <person name="Burke J.M."/>
            <person name="Salse J."/>
            <person name="Munos S."/>
            <person name="Vincourt P."/>
            <person name="Rieseberg L.H."/>
            <person name="Langlade N.B."/>
        </authorList>
    </citation>
    <scope>NUCLEOTIDE SEQUENCE</scope>
    <source>
        <tissue evidence="1">Leaves</tissue>
    </source>
</reference>
<dbReference type="SUPFAM" id="SSF50249">
    <property type="entry name" value="Nucleic acid-binding proteins"/>
    <property type="match status" value="1"/>
</dbReference>
<proteinExistence type="predicted"/>
<dbReference type="Gramene" id="mRNA:HanXRQr2_Chr03g0114061">
    <property type="protein sequence ID" value="mRNA:HanXRQr2_Chr03g0114061"/>
    <property type="gene ID" value="HanXRQr2_Chr03g0114061"/>
</dbReference>
<dbReference type="CDD" id="cd04481">
    <property type="entry name" value="RPA1_DBD_B_like"/>
    <property type="match status" value="1"/>
</dbReference>
<keyword evidence="2" id="KW-1185">Reference proteome</keyword>
<comment type="caution">
    <text evidence="1">The sequence shown here is derived from an EMBL/GenBank/DDBJ whole genome shotgun (WGS) entry which is preliminary data.</text>
</comment>
<dbReference type="AlphaFoldDB" id="A0A9K3JGE8"/>
<dbReference type="Proteomes" id="UP000215914">
    <property type="component" value="Unassembled WGS sequence"/>
</dbReference>
<evidence type="ECO:0000313" key="2">
    <source>
        <dbReference type="Proteomes" id="UP000215914"/>
    </source>
</evidence>
<name>A0A9K3JGE8_HELAN</name>
<dbReference type="Gene3D" id="2.40.50.140">
    <property type="entry name" value="Nucleic acid-binding proteins"/>
    <property type="match status" value="1"/>
</dbReference>
<accession>A0A9K3JGE8</accession>
<reference evidence="1" key="2">
    <citation type="submission" date="2020-06" db="EMBL/GenBank/DDBJ databases">
        <title>Helianthus annuus Genome sequencing and assembly Release 2.</title>
        <authorList>
            <person name="Gouzy J."/>
            <person name="Langlade N."/>
            <person name="Munos S."/>
        </authorList>
    </citation>
    <scope>NUCLEOTIDE SEQUENCE</scope>
    <source>
        <tissue evidence="1">Leaves</tissue>
    </source>
</reference>
<protein>
    <submittedName>
        <fullName evidence="1">Nucleic acid-binding protein</fullName>
    </submittedName>
</protein>
<organism evidence="1 2">
    <name type="scientific">Helianthus annuus</name>
    <name type="common">Common sunflower</name>
    <dbReference type="NCBI Taxonomy" id="4232"/>
    <lineage>
        <taxon>Eukaryota</taxon>
        <taxon>Viridiplantae</taxon>
        <taxon>Streptophyta</taxon>
        <taxon>Embryophyta</taxon>
        <taxon>Tracheophyta</taxon>
        <taxon>Spermatophyta</taxon>
        <taxon>Magnoliopsida</taxon>
        <taxon>eudicotyledons</taxon>
        <taxon>Gunneridae</taxon>
        <taxon>Pentapetalae</taxon>
        <taxon>asterids</taxon>
        <taxon>campanulids</taxon>
        <taxon>Asterales</taxon>
        <taxon>Asteraceae</taxon>
        <taxon>Asteroideae</taxon>
        <taxon>Heliantheae alliance</taxon>
        <taxon>Heliantheae</taxon>
        <taxon>Helianthus</taxon>
    </lineage>
</organism>